<proteinExistence type="predicted"/>
<protein>
    <submittedName>
        <fullName evidence="1">Uncharacterized protein</fullName>
    </submittedName>
</protein>
<dbReference type="AlphaFoldDB" id="A0A6S9BB81"/>
<gene>
    <name evidence="1" type="ORF">DBRI00130_LOCUS7571</name>
</gene>
<evidence type="ECO:0000313" key="1">
    <source>
        <dbReference type="EMBL" id="CAE4593209.1"/>
    </source>
</evidence>
<sequence>MVASTKAVFTKNEMKIPVSSHSEHAKKKREDELLVLQAKNKVLIDALKSIGNIADEQIKKNFDLVWFARNRSRYPNHAASKRIETSKDHRESISKLRSQDGDFHHGFNSGLLAAARMFKDHADIAHIRNIEKDEIVNVVSSHAKKIEKSKQFFPNLETEKFPEEKCE</sequence>
<dbReference type="EMBL" id="HBNS01009394">
    <property type="protein sequence ID" value="CAE4593209.1"/>
    <property type="molecule type" value="Transcribed_RNA"/>
</dbReference>
<reference evidence="1" key="1">
    <citation type="submission" date="2021-01" db="EMBL/GenBank/DDBJ databases">
        <authorList>
            <person name="Corre E."/>
            <person name="Pelletier E."/>
            <person name="Niang G."/>
            <person name="Scheremetjew M."/>
            <person name="Finn R."/>
            <person name="Kale V."/>
            <person name="Holt S."/>
            <person name="Cochrane G."/>
            <person name="Meng A."/>
            <person name="Brown T."/>
            <person name="Cohen L."/>
        </authorList>
    </citation>
    <scope>NUCLEOTIDE SEQUENCE</scope>
    <source>
        <strain evidence="1">GSO104</strain>
    </source>
</reference>
<organism evidence="1">
    <name type="scientific">Ditylum brightwellii</name>
    <dbReference type="NCBI Taxonomy" id="49249"/>
    <lineage>
        <taxon>Eukaryota</taxon>
        <taxon>Sar</taxon>
        <taxon>Stramenopiles</taxon>
        <taxon>Ochrophyta</taxon>
        <taxon>Bacillariophyta</taxon>
        <taxon>Mediophyceae</taxon>
        <taxon>Lithodesmiophycidae</taxon>
        <taxon>Lithodesmiales</taxon>
        <taxon>Lithodesmiaceae</taxon>
        <taxon>Ditylum</taxon>
    </lineage>
</organism>
<name>A0A6S9BB81_9STRA</name>
<accession>A0A6S9BB81</accession>